<proteinExistence type="predicted"/>
<evidence type="ECO:0000259" key="1">
    <source>
        <dbReference type="Pfam" id="PF00535"/>
    </source>
</evidence>
<dbReference type="SUPFAM" id="SSF53448">
    <property type="entry name" value="Nucleotide-diphospho-sugar transferases"/>
    <property type="match status" value="1"/>
</dbReference>
<dbReference type="Pfam" id="PF13632">
    <property type="entry name" value="Glyco_trans_2_3"/>
    <property type="match status" value="1"/>
</dbReference>
<dbReference type="EMBL" id="VINI01000067">
    <property type="protein sequence ID" value="MSS34866.1"/>
    <property type="molecule type" value="Genomic_DNA"/>
</dbReference>
<gene>
    <name evidence="3" type="ORF">FME62_29585</name>
</gene>
<protein>
    <submittedName>
        <fullName evidence="3">Glycosyltransferase family 2 protein</fullName>
    </submittedName>
</protein>
<organism evidence="3 4">
    <name type="scientific">Klebsiella pneumoniae</name>
    <dbReference type="NCBI Taxonomy" id="573"/>
    <lineage>
        <taxon>Bacteria</taxon>
        <taxon>Pseudomonadati</taxon>
        <taxon>Pseudomonadota</taxon>
        <taxon>Gammaproteobacteria</taxon>
        <taxon>Enterobacterales</taxon>
        <taxon>Enterobacteriaceae</taxon>
        <taxon>Klebsiella/Raoultella group</taxon>
        <taxon>Klebsiella</taxon>
        <taxon>Klebsiella pneumoniae complex</taxon>
    </lineage>
</organism>
<dbReference type="Pfam" id="PF00535">
    <property type="entry name" value="Glycos_transf_2"/>
    <property type="match status" value="1"/>
</dbReference>
<dbReference type="Gene3D" id="3.90.550.10">
    <property type="entry name" value="Spore Coat Polysaccharide Biosynthesis Protein SpsA, Chain A"/>
    <property type="match status" value="1"/>
</dbReference>
<feature type="domain" description="Glycosyltransferase 2-like" evidence="1">
    <location>
        <begin position="11"/>
        <end position="120"/>
    </location>
</feature>
<dbReference type="Proteomes" id="UP000468995">
    <property type="component" value="Unassembled WGS sequence"/>
</dbReference>
<feature type="domain" description="Glycosyltransferase 2-like" evidence="2">
    <location>
        <begin position="166"/>
        <end position="257"/>
    </location>
</feature>
<sequence>MKLVASLVLYKHEYSEVEKTIDALLLESYIDQLVIVDNGSLCNWLANFQHSKVMVIRTPVNLGFGAAHNIVFEKYKDLAEYFLICNPDIYFEKDEINKAYSFCKENNVDLSIPLVLYPDGTMQYGAKLLPSPYHLFARRFRLFTSASESNSQYELRFADYTKPFFAPSLSGCCLIVSSRAVSQTGGFDPAFFLYLEDVDFSRRICELGLNILYCPYSFVYHESQRKSYKSFRFLIMHIQSAIKYFNKWGWICDKNRTMFNKKCIRALPDKKTVH</sequence>
<reference evidence="3 4" key="1">
    <citation type="submission" date="2019-07" db="EMBL/GenBank/DDBJ databases">
        <title>Genome sequence of OXA-232-producing Klebsiella pneumoniae ST23 from septicemic neonate.</title>
        <authorList>
            <person name="Mukherjee S."/>
            <person name="Naha S."/>
            <person name="Bhadury P."/>
            <person name="Basu S."/>
        </authorList>
    </citation>
    <scope>NUCLEOTIDE SEQUENCE [LARGE SCALE GENOMIC DNA]</scope>
    <source>
        <strain evidence="3 4">EN5275</strain>
    </source>
</reference>
<dbReference type="InterPro" id="IPR029044">
    <property type="entry name" value="Nucleotide-diphossugar_trans"/>
</dbReference>
<name>A0AAW9V5Z8_KLEPN</name>
<dbReference type="InterPro" id="IPR001173">
    <property type="entry name" value="Glyco_trans_2-like"/>
</dbReference>
<dbReference type="PANTHER" id="PTHR43179:SF10">
    <property type="entry name" value="GLYCOSYL TRANSFERASE"/>
    <property type="match status" value="1"/>
</dbReference>
<evidence type="ECO:0000313" key="4">
    <source>
        <dbReference type="Proteomes" id="UP000468995"/>
    </source>
</evidence>
<evidence type="ECO:0000259" key="2">
    <source>
        <dbReference type="Pfam" id="PF13632"/>
    </source>
</evidence>
<accession>A0AAW9V5Z8</accession>
<dbReference type="RefSeq" id="WP_130628035.1">
    <property type="nucleotide sequence ID" value="NZ_CP036195.1"/>
</dbReference>
<comment type="caution">
    <text evidence="3">The sequence shown here is derived from an EMBL/GenBank/DDBJ whole genome shotgun (WGS) entry which is preliminary data.</text>
</comment>
<dbReference type="PANTHER" id="PTHR43179">
    <property type="entry name" value="RHAMNOSYLTRANSFERASE WBBL"/>
    <property type="match status" value="1"/>
</dbReference>
<dbReference type="AlphaFoldDB" id="A0AAW9V5Z8"/>
<evidence type="ECO:0000313" key="3">
    <source>
        <dbReference type="EMBL" id="MSS34866.1"/>
    </source>
</evidence>